<gene>
    <name evidence="4" type="ORF">METH_01060</name>
</gene>
<dbReference type="AlphaFoldDB" id="V9VRI6"/>
<proteinExistence type="predicted"/>
<protein>
    <recommendedName>
        <fullName evidence="3">PRC-barrel domain-containing protein</fullName>
    </recommendedName>
</protein>
<dbReference type="Gene3D" id="2.30.30.240">
    <property type="entry name" value="PRC-barrel domain"/>
    <property type="match status" value="2"/>
</dbReference>
<feature type="compositionally biased region" description="Acidic residues" evidence="1">
    <location>
        <begin position="151"/>
        <end position="172"/>
    </location>
</feature>
<keyword evidence="2" id="KW-0732">Signal</keyword>
<evidence type="ECO:0000313" key="5">
    <source>
        <dbReference type="Proteomes" id="UP000018780"/>
    </source>
</evidence>
<sequence>MKKLMLSTALVAVTSIPAFAESTEGMFRAEADPQEIHASDFIGMRVYRADKADAAEYEGVQDSWDDIGEINDVILTRDGSVGAVLVDIGGFLGMGENQVAVEMDSIRFVSDGATADDDSDFFLVLNAPRERLEEAPAYKMPDERPAAAAEAEAEVNAEAAEAEAEITEEAAEAAEAVEQGAEEAVAETSETLAEAGEAVDGDVMTRAPIARDGYAVADETELTAERLTGTPAYDANDEWIGEVSELLLTDDGKVKSVVVDVGGFLGIGEKPVELEMQKIDILRADDGSDLRVYISMTEDEMKSLPDYDS</sequence>
<dbReference type="SUPFAM" id="SSF50346">
    <property type="entry name" value="PRC-barrel domain"/>
    <property type="match status" value="2"/>
</dbReference>
<organism evidence="4 5">
    <name type="scientific">Leisingera methylohalidivorans DSM 14336</name>
    <dbReference type="NCBI Taxonomy" id="999552"/>
    <lineage>
        <taxon>Bacteria</taxon>
        <taxon>Pseudomonadati</taxon>
        <taxon>Pseudomonadota</taxon>
        <taxon>Alphaproteobacteria</taxon>
        <taxon>Rhodobacterales</taxon>
        <taxon>Roseobacteraceae</taxon>
        <taxon>Leisingera</taxon>
    </lineage>
</organism>
<dbReference type="RefSeq" id="WP_024088536.1">
    <property type="nucleotide sequence ID" value="NC_023135.1"/>
</dbReference>
<dbReference type="HOGENOM" id="CLU_051335_1_0_5"/>
<feature type="region of interest" description="Disordered" evidence="1">
    <location>
        <begin position="135"/>
        <end position="183"/>
    </location>
</feature>
<name>V9VRI6_9RHOB</name>
<dbReference type="PANTHER" id="PTHR36505">
    <property type="entry name" value="BLR1072 PROTEIN"/>
    <property type="match status" value="1"/>
</dbReference>
<dbReference type="OrthoDB" id="7876889at2"/>
<evidence type="ECO:0000256" key="2">
    <source>
        <dbReference type="SAM" id="SignalP"/>
    </source>
</evidence>
<dbReference type="EMBL" id="CP006773">
    <property type="protein sequence ID" value="AHC99476.1"/>
    <property type="molecule type" value="Genomic_DNA"/>
</dbReference>
<dbReference type="Pfam" id="PF05239">
    <property type="entry name" value="PRC"/>
    <property type="match status" value="2"/>
</dbReference>
<dbReference type="PANTHER" id="PTHR36505:SF1">
    <property type="entry name" value="BLR1072 PROTEIN"/>
    <property type="match status" value="1"/>
</dbReference>
<feature type="domain" description="PRC-barrel" evidence="3">
    <location>
        <begin position="34"/>
        <end position="120"/>
    </location>
</feature>
<dbReference type="Proteomes" id="UP000018780">
    <property type="component" value="Chromosome"/>
</dbReference>
<evidence type="ECO:0000313" key="4">
    <source>
        <dbReference type="EMBL" id="AHC99476.1"/>
    </source>
</evidence>
<accession>V9VRI6</accession>
<dbReference type="InterPro" id="IPR011033">
    <property type="entry name" value="PRC_barrel-like_sf"/>
</dbReference>
<dbReference type="KEGG" id="lmd:METH_01060"/>
<reference evidence="4 5" key="1">
    <citation type="submission" date="2013-09" db="EMBL/GenBank/DDBJ databases">
        <authorList>
            <consortium name="DOE Joint Genome Institute"/>
            <person name="Klenk H.-P."/>
            <person name="Huntemann M."/>
            <person name="Han J."/>
            <person name="Chen A."/>
            <person name="Kyrpides N."/>
            <person name="Mavromatis K."/>
            <person name="Markowitz V."/>
            <person name="Palaniappan K."/>
            <person name="Ivanova N."/>
            <person name="Schaumberg A."/>
            <person name="Pati A."/>
            <person name="Liolios K."/>
            <person name="Nordberg H.P."/>
            <person name="Cantor M.N."/>
            <person name="Hua S.X."/>
            <person name="Woyke T."/>
        </authorList>
    </citation>
    <scope>NUCLEOTIDE SEQUENCE [LARGE SCALE GENOMIC DNA]</scope>
    <source>
        <strain evidence="4 5">DSM 14336</strain>
    </source>
</reference>
<feature type="domain" description="PRC-barrel" evidence="3">
    <location>
        <begin position="220"/>
        <end position="281"/>
    </location>
</feature>
<dbReference type="InterPro" id="IPR027275">
    <property type="entry name" value="PRC-brl_dom"/>
</dbReference>
<keyword evidence="5" id="KW-1185">Reference proteome</keyword>
<dbReference type="STRING" id="999552.METH_01060"/>
<feature type="signal peptide" evidence="2">
    <location>
        <begin position="1"/>
        <end position="20"/>
    </location>
</feature>
<dbReference type="PATRIC" id="fig|999552.6.peg.206"/>
<evidence type="ECO:0000256" key="1">
    <source>
        <dbReference type="SAM" id="MobiDB-lite"/>
    </source>
</evidence>
<evidence type="ECO:0000259" key="3">
    <source>
        <dbReference type="Pfam" id="PF05239"/>
    </source>
</evidence>
<feature type="chain" id="PRO_5004783453" description="PRC-barrel domain-containing protein" evidence="2">
    <location>
        <begin position="21"/>
        <end position="309"/>
    </location>
</feature>
<feature type="compositionally biased region" description="Basic and acidic residues" evidence="1">
    <location>
        <begin position="135"/>
        <end position="145"/>
    </location>
</feature>